<dbReference type="Gene3D" id="4.10.80.30">
    <property type="entry name" value="DNA polymerase, domain 6"/>
    <property type="match status" value="1"/>
</dbReference>
<dbReference type="PANTHER" id="PTHR33308:SF10">
    <property type="entry name" value="EXO-GLUCOSAMINIDASE LYTG"/>
    <property type="match status" value="1"/>
</dbReference>
<organism evidence="5 6">
    <name type="scientific">Limosilactobacillus pontis DSM 8475</name>
    <dbReference type="NCBI Taxonomy" id="1423794"/>
    <lineage>
        <taxon>Bacteria</taxon>
        <taxon>Bacillati</taxon>
        <taxon>Bacillota</taxon>
        <taxon>Bacilli</taxon>
        <taxon>Lactobacillales</taxon>
        <taxon>Lactobacillaceae</taxon>
        <taxon>Limosilactobacillus</taxon>
    </lineage>
</organism>
<gene>
    <name evidence="5" type="ORF">FD34_GL000638</name>
</gene>
<comment type="similarity">
    <text evidence="1">Belongs to the glycosyl hydrolase 73 family.</text>
</comment>
<dbReference type="SMART" id="SM00047">
    <property type="entry name" value="LYZ2"/>
    <property type="match status" value="1"/>
</dbReference>
<dbReference type="InterPro" id="IPR051056">
    <property type="entry name" value="Glycosyl_Hydrolase_73"/>
</dbReference>
<evidence type="ECO:0000313" key="5">
    <source>
        <dbReference type="EMBL" id="KRM35579.1"/>
    </source>
</evidence>
<evidence type="ECO:0000256" key="1">
    <source>
        <dbReference type="ARBA" id="ARBA00010266"/>
    </source>
</evidence>
<dbReference type="FunFam" id="2.10.270.10:FF:000002">
    <property type="entry name" value="NLP/P60 protein"/>
    <property type="match status" value="1"/>
</dbReference>
<feature type="compositionally biased region" description="Polar residues" evidence="3">
    <location>
        <begin position="1"/>
        <end position="24"/>
    </location>
</feature>
<protein>
    <submittedName>
        <fullName evidence="5">Muramidase</fullName>
    </submittedName>
</protein>
<comment type="caution">
    <text evidence="5">The sequence shown here is derived from an EMBL/GenBank/DDBJ whole genome shotgun (WGS) entry which is preliminary data.</text>
</comment>
<dbReference type="Pfam" id="PF01832">
    <property type="entry name" value="Glucosaminidase"/>
    <property type="match status" value="1"/>
</dbReference>
<accession>A0A922TMV3</accession>
<proteinExistence type="inferred from homology"/>
<feature type="region of interest" description="Disordered" evidence="3">
    <location>
        <begin position="1"/>
        <end position="43"/>
    </location>
</feature>
<dbReference type="AlphaFoldDB" id="A0A922TMV3"/>
<evidence type="ECO:0000256" key="3">
    <source>
        <dbReference type="SAM" id="MobiDB-lite"/>
    </source>
</evidence>
<dbReference type="GO" id="GO:0004040">
    <property type="term" value="F:amidase activity"/>
    <property type="evidence" value="ECO:0007669"/>
    <property type="project" value="InterPro"/>
</dbReference>
<dbReference type="PANTHER" id="PTHR33308">
    <property type="entry name" value="PEPTIDOGLYCAN HYDROLASE FLGJ"/>
    <property type="match status" value="1"/>
</dbReference>
<dbReference type="Gene3D" id="2.10.270.10">
    <property type="entry name" value="Cholin Binding"/>
    <property type="match status" value="3"/>
</dbReference>
<sequence>MNGDQAEQAQTAQSNEVVLNSAQDSTAAQSAEPASASAVSEEKTTAAQGSVTAATAVQNSNSTEISSDVANTTTQVKVAAASSQKNGWVNENNHWAYYQNGQVQSGRSYSYLPTITANGTGAGHDWYLVDNGVVQSGVQKWAGTYYDFDPTTYLRVDNSYVKSQWGDWYMFGQDGRIATKVYKWMGTYYYFDPSTYLRVDNDYRQSQWGDWYLFGNDGRIQTGVQKWAGTYYYFDPVTYLRVDNDYRHSQWGDWYLFGNDGRILSGLQKWAGSYYYFDPSTYLKVTNKNFTFAGMALHADASGIITGQNRNSSFMLSIYQAALDGWHQYGVLPSVTAAQAILESAWGESALATEGHNLFGIKGSYNGQSIVMRTAEYGAGGYYYINDAFRRYPSNYESVVDHGRFLASNSRYHNLLWQKNYAVVTNDLHADGYATAPTYASNLNNVIRTYGLDAWDRQVF</sequence>
<keyword evidence="2" id="KW-0378">Hydrolase</keyword>
<dbReference type="SUPFAM" id="SSF69360">
    <property type="entry name" value="Cell wall binding repeat"/>
    <property type="match status" value="1"/>
</dbReference>
<dbReference type="EMBL" id="AZGO01000062">
    <property type="protein sequence ID" value="KRM35579.1"/>
    <property type="molecule type" value="Genomic_DNA"/>
</dbReference>
<reference evidence="5 6" key="1">
    <citation type="journal article" date="2015" name="Genome Announc.">
        <title>Expanding the biotechnology potential of lactobacilli through comparative genomics of 213 strains and associated genera.</title>
        <authorList>
            <person name="Sun Z."/>
            <person name="Harris H.M."/>
            <person name="McCann A."/>
            <person name="Guo C."/>
            <person name="Argimon S."/>
            <person name="Zhang W."/>
            <person name="Yang X."/>
            <person name="Jeffery I.B."/>
            <person name="Cooney J.C."/>
            <person name="Kagawa T.F."/>
            <person name="Liu W."/>
            <person name="Song Y."/>
            <person name="Salvetti E."/>
            <person name="Wrobel A."/>
            <person name="Rasinkangas P."/>
            <person name="Parkhill J."/>
            <person name="Rea M.C."/>
            <person name="O'Sullivan O."/>
            <person name="Ritari J."/>
            <person name="Douillard F.P."/>
            <person name="Paul Ross R."/>
            <person name="Yang R."/>
            <person name="Briner A.E."/>
            <person name="Felis G.E."/>
            <person name="de Vos W.M."/>
            <person name="Barrangou R."/>
            <person name="Klaenhammer T.R."/>
            <person name="Caufield P.W."/>
            <person name="Cui Y."/>
            <person name="Zhang H."/>
            <person name="O'Toole P.W."/>
        </authorList>
    </citation>
    <scope>NUCLEOTIDE SEQUENCE [LARGE SCALE GENOMIC DNA]</scope>
    <source>
        <strain evidence="5 6">DSM 8475</strain>
    </source>
</reference>
<feature type="compositionally biased region" description="Low complexity" evidence="3">
    <location>
        <begin position="25"/>
        <end position="39"/>
    </location>
</feature>
<evidence type="ECO:0000259" key="4">
    <source>
        <dbReference type="SMART" id="SM00047"/>
    </source>
</evidence>
<evidence type="ECO:0000313" key="6">
    <source>
        <dbReference type="Proteomes" id="UP000051085"/>
    </source>
</evidence>
<dbReference type="Proteomes" id="UP000051085">
    <property type="component" value="Unassembled WGS sequence"/>
</dbReference>
<dbReference type="InterPro" id="IPR002901">
    <property type="entry name" value="MGlyc_endo_b_GlcNAc-like_dom"/>
</dbReference>
<evidence type="ECO:0000256" key="2">
    <source>
        <dbReference type="ARBA" id="ARBA00022801"/>
    </source>
</evidence>
<dbReference type="Gene3D" id="1.10.530.10">
    <property type="match status" value="1"/>
</dbReference>
<name>A0A922TMV3_9LACO</name>
<feature type="domain" description="Mannosyl-glycoprotein endo-beta-N-acetylglucosamidase-like" evidence="4">
    <location>
        <begin position="303"/>
        <end position="456"/>
    </location>
</feature>